<dbReference type="NCBIfam" id="NF047658">
    <property type="entry name" value="HYC_CC_PP"/>
    <property type="match status" value="1"/>
</dbReference>
<evidence type="ECO:0000313" key="3">
    <source>
        <dbReference type="Proteomes" id="UP000664480"/>
    </source>
</evidence>
<feature type="signal peptide" evidence="1">
    <location>
        <begin position="1"/>
        <end position="21"/>
    </location>
</feature>
<keyword evidence="3" id="KW-1185">Reference proteome</keyword>
<feature type="chain" id="PRO_5045088207" description="Secreted protein" evidence="1">
    <location>
        <begin position="22"/>
        <end position="138"/>
    </location>
</feature>
<gene>
    <name evidence="2" type="ORF">J0A69_13595</name>
</gene>
<dbReference type="EMBL" id="JAFKCU010000003">
    <property type="protein sequence ID" value="MBN7816475.1"/>
    <property type="molecule type" value="Genomic_DNA"/>
</dbReference>
<dbReference type="Proteomes" id="UP000664480">
    <property type="component" value="Unassembled WGS sequence"/>
</dbReference>
<reference evidence="2 3" key="1">
    <citation type="submission" date="2021-03" db="EMBL/GenBank/DDBJ databases">
        <title>novel species isolated from a fishpond in China.</title>
        <authorList>
            <person name="Lu H."/>
            <person name="Cai Z."/>
        </authorList>
    </citation>
    <scope>NUCLEOTIDE SEQUENCE [LARGE SCALE GENOMIC DNA]</scope>
    <source>
        <strain evidence="2 3">YJ13C</strain>
    </source>
</reference>
<dbReference type="InterPro" id="IPR058512">
    <property type="entry name" value="DUF8199"/>
</dbReference>
<evidence type="ECO:0000313" key="2">
    <source>
        <dbReference type="EMBL" id="MBN7816475.1"/>
    </source>
</evidence>
<evidence type="ECO:0008006" key="4">
    <source>
        <dbReference type="Google" id="ProtNLM"/>
    </source>
</evidence>
<protein>
    <recommendedName>
        <fullName evidence="4">Secreted protein</fullName>
    </recommendedName>
</protein>
<comment type="caution">
    <text evidence="2">The sequence shown here is derived from an EMBL/GenBank/DDBJ whole genome shotgun (WGS) entry which is preliminary data.</text>
</comment>
<proteinExistence type="predicted"/>
<dbReference type="Pfam" id="PF26622">
    <property type="entry name" value="DUF8199"/>
    <property type="match status" value="1"/>
</dbReference>
<organism evidence="2 3">
    <name type="scientific">Algoriphagus pacificus</name>
    <dbReference type="NCBI Taxonomy" id="2811234"/>
    <lineage>
        <taxon>Bacteria</taxon>
        <taxon>Pseudomonadati</taxon>
        <taxon>Bacteroidota</taxon>
        <taxon>Cytophagia</taxon>
        <taxon>Cytophagales</taxon>
        <taxon>Cyclobacteriaceae</taxon>
        <taxon>Algoriphagus</taxon>
    </lineage>
</organism>
<dbReference type="InterPro" id="IPR058060">
    <property type="entry name" value="HYC_CC_PP"/>
</dbReference>
<keyword evidence="1" id="KW-0732">Signal</keyword>
<dbReference type="RefSeq" id="WP_206587152.1">
    <property type="nucleotide sequence ID" value="NZ_JAFKCU010000003.1"/>
</dbReference>
<evidence type="ECO:0000256" key="1">
    <source>
        <dbReference type="SAM" id="SignalP"/>
    </source>
</evidence>
<sequence>MKKIISIALSLILLFSSIGMAKSTHFCGGMEMLSELSLNASHINCGMEQKVPDCDSNDGKAHLKDSGCCDNEFEILHLEEDFSITKAKLNVDLVFAVALIHTFIFNASLEDSIDSSYSDYPPPFLEQDHQVLYQTFLI</sequence>
<accession>A0ABS3CJR7</accession>
<name>A0ABS3CJR7_9BACT</name>